<dbReference type="EMBL" id="BQNB010015427">
    <property type="protein sequence ID" value="GJT39909.1"/>
    <property type="molecule type" value="Genomic_DNA"/>
</dbReference>
<feature type="compositionally biased region" description="Acidic residues" evidence="1">
    <location>
        <begin position="387"/>
        <end position="399"/>
    </location>
</feature>
<protein>
    <submittedName>
        <fullName evidence="2">Uncharacterized protein</fullName>
    </submittedName>
</protein>
<organism evidence="2 3">
    <name type="scientific">Tanacetum coccineum</name>
    <dbReference type="NCBI Taxonomy" id="301880"/>
    <lineage>
        <taxon>Eukaryota</taxon>
        <taxon>Viridiplantae</taxon>
        <taxon>Streptophyta</taxon>
        <taxon>Embryophyta</taxon>
        <taxon>Tracheophyta</taxon>
        <taxon>Spermatophyta</taxon>
        <taxon>Magnoliopsida</taxon>
        <taxon>eudicotyledons</taxon>
        <taxon>Gunneridae</taxon>
        <taxon>Pentapetalae</taxon>
        <taxon>asterids</taxon>
        <taxon>campanulids</taxon>
        <taxon>Asterales</taxon>
        <taxon>Asteraceae</taxon>
        <taxon>Asteroideae</taxon>
        <taxon>Anthemideae</taxon>
        <taxon>Anthemidinae</taxon>
        <taxon>Tanacetum</taxon>
    </lineage>
</organism>
<feature type="compositionally biased region" description="Acidic residues" evidence="1">
    <location>
        <begin position="331"/>
        <end position="364"/>
    </location>
</feature>
<evidence type="ECO:0000313" key="2">
    <source>
        <dbReference type="EMBL" id="GJT39909.1"/>
    </source>
</evidence>
<dbReference type="Proteomes" id="UP001151760">
    <property type="component" value="Unassembled WGS sequence"/>
</dbReference>
<reference evidence="2" key="1">
    <citation type="journal article" date="2022" name="Int. J. Mol. Sci.">
        <title>Draft Genome of Tanacetum Coccineum: Genomic Comparison of Closely Related Tanacetum-Family Plants.</title>
        <authorList>
            <person name="Yamashiro T."/>
            <person name="Shiraishi A."/>
            <person name="Nakayama K."/>
            <person name="Satake H."/>
        </authorList>
    </citation>
    <scope>NUCLEOTIDE SEQUENCE</scope>
</reference>
<proteinExistence type="predicted"/>
<gene>
    <name evidence="2" type="ORF">Tco_0939774</name>
</gene>
<evidence type="ECO:0000256" key="1">
    <source>
        <dbReference type="SAM" id="MobiDB-lite"/>
    </source>
</evidence>
<evidence type="ECO:0000313" key="3">
    <source>
        <dbReference type="Proteomes" id="UP001151760"/>
    </source>
</evidence>
<name>A0ABQ5DSW1_9ASTR</name>
<accession>A0ABQ5DSW1</accession>
<keyword evidence="3" id="KW-1185">Reference proteome</keyword>
<reference evidence="2" key="2">
    <citation type="submission" date="2022-01" db="EMBL/GenBank/DDBJ databases">
        <authorList>
            <person name="Yamashiro T."/>
            <person name="Shiraishi A."/>
            <person name="Satake H."/>
            <person name="Nakayama K."/>
        </authorList>
    </citation>
    <scope>NUCLEOTIDE SEQUENCE</scope>
</reference>
<sequence>MRLKTDINPKEATFQVVLDALALTPFYRAFLITVNVPTIYMQEFWATVSVHRHTRDITYLTDVNVDYLHQPWRAFATIINKCLSGKETRMDKIRLSRAQILWGMFHKKNIDYVYLLWEDLLFQIEYKDAKKTNKMSYPRFTKIIIDYFMSKDASMRCISRHEDTQVYGTILPTKLTNQAMLESKAYHTYDAFASGEKDPKPKYIRKKSYSDTSPKKKPIQATKGTRLKSKAKVAKLDRKKQPAKKTKVKGLDVLSEVALTEAEQIKLATKRSKKDFHVPHASGSGDGVDTQSKVPDEQQQKTSGTDKGTGTIPGVPDVPLYEYEIDKESWGDSEDEDNNDDDGDNDDDDGDSDDHDDDCDDERTESDRDEIPDPKLTNVDQTKHEEEENDDEFYEEEEEKTLMMKKRYTDMTIANQGASDQQDVSQESGFEQVEEDAHVTLTPVIDTQKTGDPTQSSSISSDFTSKLLYLDNPSPADNEIASLMDITTQHATVILEITSSFTITIPLPPPFLRPI</sequence>
<feature type="region of interest" description="Disordered" evidence="1">
    <location>
        <begin position="203"/>
        <end position="242"/>
    </location>
</feature>
<feature type="region of interest" description="Disordered" evidence="1">
    <location>
        <begin position="269"/>
        <end position="399"/>
    </location>
</feature>
<comment type="caution">
    <text evidence="2">The sequence shown here is derived from an EMBL/GenBank/DDBJ whole genome shotgun (WGS) entry which is preliminary data.</text>
</comment>